<dbReference type="Proteomes" id="UP000293433">
    <property type="component" value="Unassembled WGS sequence"/>
</dbReference>
<feature type="domain" description="DprA winged helix" evidence="4">
    <location>
        <begin position="328"/>
        <end position="386"/>
    </location>
</feature>
<dbReference type="InterPro" id="IPR036388">
    <property type="entry name" value="WH-like_DNA-bd_sf"/>
</dbReference>
<name>A0A4Q7LC62_9BURK</name>
<feature type="domain" description="Smf/DprA SLOG" evidence="3">
    <location>
        <begin position="102"/>
        <end position="303"/>
    </location>
</feature>
<feature type="region of interest" description="Disordered" evidence="2">
    <location>
        <begin position="307"/>
        <end position="335"/>
    </location>
</feature>
<evidence type="ECO:0000256" key="2">
    <source>
        <dbReference type="SAM" id="MobiDB-lite"/>
    </source>
</evidence>
<dbReference type="PANTHER" id="PTHR43022">
    <property type="entry name" value="PROTEIN SMF"/>
    <property type="match status" value="1"/>
</dbReference>
<dbReference type="NCBIfam" id="TIGR00732">
    <property type="entry name" value="dprA"/>
    <property type="match status" value="1"/>
</dbReference>
<accession>A0A4Q7LC62</accession>
<comment type="caution">
    <text evidence="5">The sequence shown here is derived from an EMBL/GenBank/DDBJ whole genome shotgun (WGS) entry which is preliminary data.</text>
</comment>
<dbReference type="Pfam" id="PF02481">
    <property type="entry name" value="DNA_processg_A"/>
    <property type="match status" value="1"/>
</dbReference>
<protein>
    <submittedName>
        <fullName evidence="5">DNA protecting protein DprA</fullName>
    </submittedName>
</protein>
<dbReference type="SUPFAM" id="SSF102405">
    <property type="entry name" value="MCP/YpsA-like"/>
    <property type="match status" value="1"/>
</dbReference>
<dbReference type="GO" id="GO:0009294">
    <property type="term" value="P:DNA-mediated transformation"/>
    <property type="evidence" value="ECO:0007669"/>
    <property type="project" value="InterPro"/>
</dbReference>
<dbReference type="InterPro" id="IPR010994">
    <property type="entry name" value="RuvA_2-like"/>
</dbReference>
<keyword evidence="6" id="KW-1185">Reference proteome</keyword>
<evidence type="ECO:0000259" key="4">
    <source>
        <dbReference type="Pfam" id="PF17782"/>
    </source>
</evidence>
<dbReference type="PANTHER" id="PTHR43022:SF1">
    <property type="entry name" value="PROTEIN SMF"/>
    <property type="match status" value="1"/>
</dbReference>
<dbReference type="EMBL" id="SGWV01000013">
    <property type="protein sequence ID" value="RZS46812.1"/>
    <property type="molecule type" value="Genomic_DNA"/>
</dbReference>
<feature type="compositionally biased region" description="Basic and acidic residues" evidence="2">
    <location>
        <begin position="307"/>
        <end position="316"/>
    </location>
</feature>
<dbReference type="InterPro" id="IPR003488">
    <property type="entry name" value="DprA"/>
</dbReference>
<dbReference type="SUPFAM" id="SSF47781">
    <property type="entry name" value="RuvA domain 2-like"/>
    <property type="match status" value="1"/>
</dbReference>
<dbReference type="Pfam" id="PF17782">
    <property type="entry name" value="WHD_DprA"/>
    <property type="match status" value="1"/>
</dbReference>
<organism evidence="5 6">
    <name type="scientific">Sphaerotilus mobilis</name>
    <dbReference type="NCBI Taxonomy" id="47994"/>
    <lineage>
        <taxon>Bacteria</taxon>
        <taxon>Pseudomonadati</taxon>
        <taxon>Pseudomonadota</taxon>
        <taxon>Betaproteobacteria</taxon>
        <taxon>Burkholderiales</taxon>
        <taxon>Sphaerotilaceae</taxon>
        <taxon>Sphaerotilus</taxon>
    </lineage>
</organism>
<evidence type="ECO:0000313" key="5">
    <source>
        <dbReference type="EMBL" id="RZS46812.1"/>
    </source>
</evidence>
<dbReference type="Gene3D" id="1.10.10.10">
    <property type="entry name" value="Winged helix-like DNA-binding domain superfamily/Winged helix DNA-binding domain"/>
    <property type="match status" value="1"/>
</dbReference>
<dbReference type="RefSeq" id="WP_242615679.1">
    <property type="nucleotide sequence ID" value="NZ_SGWV01000013.1"/>
</dbReference>
<evidence type="ECO:0000313" key="6">
    <source>
        <dbReference type="Proteomes" id="UP000293433"/>
    </source>
</evidence>
<dbReference type="InterPro" id="IPR041614">
    <property type="entry name" value="DprA_WH"/>
</dbReference>
<dbReference type="InterPro" id="IPR057666">
    <property type="entry name" value="DrpA_SLOG"/>
</dbReference>
<dbReference type="Gene3D" id="3.40.50.450">
    <property type="match status" value="1"/>
</dbReference>
<evidence type="ECO:0000259" key="3">
    <source>
        <dbReference type="Pfam" id="PF02481"/>
    </source>
</evidence>
<proteinExistence type="inferred from homology"/>
<reference evidence="5 6" key="1">
    <citation type="submission" date="2019-02" db="EMBL/GenBank/DDBJ databases">
        <title>Genomic Encyclopedia of Type Strains, Phase IV (KMG-IV): sequencing the most valuable type-strain genomes for metagenomic binning, comparative biology and taxonomic classification.</title>
        <authorList>
            <person name="Goeker M."/>
        </authorList>
    </citation>
    <scope>NUCLEOTIDE SEQUENCE [LARGE SCALE GENOMIC DNA]</scope>
    <source>
        <strain evidence="5 6">DSM 10617</strain>
    </source>
</reference>
<comment type="similarity">
    <text evidence="1">Belongs to the DprA/Smf family.</text>
</comment>
<evidence type="ECO:0000256" key="1">
    <source>
        <dbReference type="ARBA" id="ARBA00006525"/>
    </source>
</evidence>
<sequence length="394" mass="41221">MTLTDEKPKLPSLTRAELADWLHLLETPGIGRGTARRLLATFGSPMAVRQAGRAALAAHVGTSLADALHRPLTGVEPLVASTWDWLQASPLRQVLTLDQPGFYPRGWLDSADPPLLVCTEGDLSLLQRPMLAIVGTRHPTPDGLAHAHDFAAAASEAGLCVISGLAIGVDGAAHEGALTGPVGTVAILGSGLDRIYPRSHIQLAQRITGHGLLVSEMPLGTAPLPSHFPQRNRLIATAALGTLVVEAALRSGSLLTARLSVEAGREVFAIPGSVHNPQSRGCHALIRQGAKLVESLQDVLEELHLAARPGSPRESDADGQMPLDQASEHATAAADEAPEDPLLAALGWSAATLDVLQARTGWSASALSVRLLDLELSGAVLRLPGGVFQRRASA</sequence>
<dbReference type="AlphaFoldDB" id="A0A4Q7LC62"/>
<gene>
    <name evidence="5" type="ORF">EV685_3843</name>
</gene>